<sequence>MKKLLALVCAAAVALGLPGCGQKAESTPTSSLPQDAVLPLVDQADPEQAMEAIYAEVEIQDVQQADDQILLEKFFIDPSQLESYTVWYTSGLYGIADVFILKPLPGEGEQELAILREQLEQVKLNLSREVENYDIYNASQIVQEAPIFEQGGYLIMLMVEDTDAARRAIDQYIPK</sequence>
<dbReference type="AlphaFoldDB" id="A0A9D1WQ74"/>
<feature type="chain" id="PRO_5038570530" evidence="1">
    <location>
        <begin position="24"/>
        <end position="175"/>
    </location>
</feature>
<proteinExistence type="predicted"/>
<accession>A0A9D1WQ74</accession>
<evidence type="ECO:0000313" key="3">
    <source>
        <dbReference type="Proteomes" id="UP000886800"/>
    </source>
</evidence>
<evidence type="ECO:0000256" key="1">
    <source>
        <dbReference type="SAM" id="SignalP"/>
    </source>
</evidence>
<protein>
    <submittedName>
        <fullName evidence="2">DUF4358 domain-containing protein</fullName>
    </submittedName>
</protein>
<gene>
    <name evidence="2" type="ORF">H9736_00900</name>
</gene>
<organism evidence="2 3">
    <name type="scientific">Candidatus Anaerotruncus excrementipullorum</name>
    <dbReference type="NCBI Taxonomy" id="2838465"/>
    <lineage>
        <taxon>Bacteria</taxon>
        <taxon>Bacillati</taxon>
        <taxon>Bacillota</taxon>
        <taxon>Clostridia</taxon>
        <taxon>Eubacteriales</taxon>
        <taxon>Oscillospiraceae</taxon>
        <taxon>Anaerotruncus</taxon>
    </lineage>
</organism>
<comment type="caution">
    <text evidence="2">The sequence shown here is derived from an EMBL/GenBank/DDBJ whole genome shotgun (WGS) entry which is preliminary data.</text>
</comment>
<evidence type="ECO:0000313" key="2">
    <source>
        <dbReference type="EMBL" id="HIX64785.1"/>
    </source>
</evidence>
<keyword evidence="1" id="KW-0732">Signal</keyword>
<dbReference type="Proteomes" id="UP000886800">
    <property type="component" value="Unassembled WGS sequence"/>
</dbReference>
<reference evidence="2" key="1">
    <citation type="journal article" date="2021" name="PeerJ">
        <title>Extensive microbial diversity within the chicken gut microbiome revealed by metagenomics and culture.</title>
        <authorList>
            <person name="Gilroy R."/>
            <person name="Ravi A."/>
            <person name="Getino M."/>
            <person name="Pursley I."/>
            <person name="Horton D.L."/>
            <person name="Alikhan N.F."/>
            <person name="Baker D."/>
            <person name="Gharbi K."/>
            <person name="Hall N."/>
            <person name="Watson M."/>
            <person name="Adriaenssens E.M."/>
            <person name="Foster-Nyarko E."/>
            <person name="Jarju S."/>
            <person name="Secka A."/>
            <person name="Antonio M."/>
            <person name="Oren A."/>
            <person name="Chaudhuri R.R."/>
            <person name="La Ragione R."/>
            <person name="Hildebrand F."/>
            <person name="Pallen M.J."/>
        </authorList>
    </citation>
    <scope>NUCLEOTIDE SEQUENCE</scope>
    <source>
        <strain evidence="2">CHK188-5543</strain>
    </source>
</reference>
<reference evidence="2" key="2">
    <citation type="submission" date="2021-04" db="EMBL/GenBank/DDBJ databases">
        <authorList>
            <person name="Gilroy R."/>
        </authorList>
    </citation>
    <scope>NUCLEOTIDE SEQUENCE</scope>
    <source>
        <strain evidence="2">CHK188-5543</strain>
    </source>
</reference>
<dbReference type="EMBL" id="DXES01000019">
    <property type="protein sequence ID" value="HIX64785.1"/>
    <property type="molecule type" value="Genomic_DNA"/>
</dbReference>
<feature type="signal peptide" evidence="1">
    <location>
        <begin position="1"/>
        <end position="23"/>
    </location>
</feature>
<name>A0A9D1WQ74_9FIRM</name>